<protein>
    <recommendedName>
        <fullName evidence="4">Importin-13</fullName>
    </recommendedName>
</protein>
<dbReference type="EMBL" id="AAZO01000473">
    <property type="status" value="NOT_ANNOTATED_CDS"/>
    <property type="molecule type" value="Genomic_DNA"/>
</dbReference>
<dbReference type="InterPro" id="IPR040520">
    <property type="entry name" value="Importin_rep_3"/>
</dbReference>
<dbReference type="EnsemblMetazoa" id="PHUM040490-RA">
    <property type="protein sequence ID" value="PHUM040490-PA"/>
    <property type="gene ID" value="PHUM040490"/>
</dbReference>
<dbReference type="Proteomes" id="UP000009046">
    <property type="component" value="Unassembled WGS sequence"/>
</dbReference>
<dbReference type="SUPFAM" id="SSF48371">
    <property type="entry name" value="ARM repeat"/>
    <property type="match status" value="1"/>
</dbReference>
<dbReference type="Pfam" id="PF08389">
    <property type="entry name" value="Xpo1"/>
    <property type="match status" value="1"/>
</dbReference>
<dbReference type="RefSeq" id="XP_002423153.1">
    <property type="nucleotide sequence ID" value="XM_002423108.1"/>
</dbReference>
<dbReference type="OMA" id="KYPAEMA"/>
<dbReference type="Pfam" id="PF18806">
    <property type="entry name" value="Importin_rep_3"/>
    <property type="match status" value="1"/>
</dbReference>
<keyword evidence="12" id="KW-1185">Reference proteome</keyword>
<dbReference type="VEuPathDB" id="VectorBase:PHUM040490"/>
<dbReference type="AlphaFoldDB" id="E0VAK9"/>
<reference evidence="10" key="1">
    <citation type="submission" date="2007-04" db="EMBL/GenBank/DDBJ databases">
        <title>Annotation of Pediculus humanus corporis strain USDA.</title>
        <authorList>
            <person name="Kirkness E."/>
            <person name="Hannick L."/>
            <person name="Hass B."/>
            <person name="Bruggner R."/>
            <person name="Lawson D."/>
            <person name="Bidwell S."/>
            <person name="Joardar V."/>
            <person name="Caler E."/>
            <person name="Walenz B."/>
            <person name="Inman J."/>
            <person name="Schobel S."/>
            <person name="Galinsky K."/>
            <person name="Amedeo P."/>
            <person name="Strausberg R."/>
        </authorList>
    </citation>
    <scope>NUCLEOTIDE SEQUENCE</scope>
    <source>
        <strain evidence="10">USDA</strain>
    </source>
</reference>
<dbReference type="InterPro" id="IPR051345">
    <property type="entry name" value="Importin_beta-like_NTR"/>
</dbReference>
<proteinExistence type="inferred from homology"/>
<evidence type="ECO:0000259" key="9">
    <source>
        <dbReference type="SMART" id="SM00913"/>
    </source>
</evidence>
<dbReference type="InterPro" id="IPR011989">
    <property type="entry name" value="ARM-like"/>
</dbReference>
<feature type="domain" description="Importin N-terminal" evidence="9">
    <location>
        <begin position="26"/>
        <end position="92"/>
    </location>
</feature>
<dbReference type="SMART" id="SM00913">
    <property type="entry name" value="IBN_N"/>
    <property type="match status" value="1"/>
</dbReference>
<dbReference type="Pfam" id="PF24140">
    <property type="entry name" value="TPR_TNPO3_IPO13_3rd"/>
    <property type="match status" value="1"/>
</dbReference>
<keyword evidence="7" id="KW-0653">Protein transport</keyword>
<reference evidence="10" key="2">
    <citation type="submission" date="2007-04" db="EMBL/GenBank/DDBJ databases">
        <title>The genome of the human body louse.</title>
        <authorList>
            <consortium name="The Human Body Louse Genome Consortium"/>
            <person name="Kirkness E."/>
            <person name="Walenz B."/>
            <person name="Hass B."/>
            <person name="Bruggner R."/>
            <person name="Strausberg R."/>
        </authorList>
    </citation>
    <scope>NUCLEOTIDE SEQUENCE</scope>
    <source>
        <strain evidence="10">USDA</strain>
    </source>
</reference>
<dbReference type="InterPro" id="IPR057942">
    <property type="entry name" value="TPR_TNPO3_IPO13_3rd"/>
</dbReference>
<dbReference type="InterPro" id="IPR016024">
    <property type="entry name" value="ARM-type_fold"/>
</dbReference>
<dbReference type="FunCoup" id="E0VAK9">
    <property type="interactions" value="1121"/>
</dbReference>
<evidence type="ECO:0000256" key="3">
    <source>
        <dbReference type="ARBA" id="ARBA00011422"/>
    </source>
</evidence>
<evidence type="ECO:0000256" key="7">
    <source>
        <dbReference type="ARBA" id="ARBA00022927"/>
    </source>
</evidence>
<dbReference type="PANTHER" id="PTHR12363:SF33">
    <property type="entry name" value="IMPORTIN-13"/>
    <property type="match status" value="1"/>
</dbReference>
<name>E0VAK9_PEDHC</name>
<evidence type="ECO:0000313" key="12">
    <source>
        <dbReference type="Proteomes" id="UP000009046"/>
    </source>
</evidence>
<dbReference type="InterPro" id="IPR040709">
    <property type="entry name" value="Importin_rep_1"/>
</dbReference>
<evidence type="ECO:0000256" key="5">
    <source>
        <dbReference type="ARBA" id="ARBA00022448"/>
    </source>
</evidence>
<dbReference type="GO" id="GO:0006606">
    <property type="term" value="P:protein import into nucleus"/>
    <property type="evidence" value="ECO:0007669"/>
    <property type="project" value="TreeGrafter"/>
</dbReference>
<dbReference type="GO" id="GO:0005737">
    <property type="term" value="C:cytoplasm"/>
    <property type="evidence" value="ECO:0007669"/>
    <property type="project" value="TreeGrafter"/>
</dbReference>
<evidence type="ECO:0000256" key="8">
    <source>
        <dbReference type="ARBA" id="ARBA00023242"/>
    </source>
</evidence>
<dbReference type="CTD" id="8232467"/>
<evidence type="ECO:0000256" key="4">
    <source>
        <dbReference type="ARBA" id="ARBA00016020"/>
    </source>
</evidence>
<dbReference type="Pfam" id="PF18773">
    <property type="entry name" value="Importin_rep"/>
    <property type="match status" value="1"/>
</dbReference>
<accession>E0VAK9</accession>
<keyword evidence="5" id="KW-0813">Transport</keyword>
<dbReference type="KEGG" id="phu:Phum_PHUM040490"/>
<evidence type="ECO:0000256" key="2">
    <source>
        <dbReference type="ARBA" id="ARBA00007991"/>
    </source>
</evidence>
<gene>
    <name evidence="11" type="primary">8232467</name>
    <name evidence="10" type="ORF">Phum_PHUM040490</name>
</gene>
<dbReference type="STRING" id="121224.E0VAK9"/>
<comment type="subunit">
    <text evidence="3">Interacts with UBC9, RAN, RBM8A, eIF-1A and PAX6.</text>
</comment>
<evidence type="ECO:0000256" key="6">
    <source>
        <dbReference type="ARBA" id="ARBA00022737"/>
    </source>
</evidence>
<reference evidence="11" key="3">
    <citation type="submission" date="2020-05" db="UniProtKB">
        <authorList>
            <consortium name="EnsemblMetazoa"/>
        </authorList>
    </citation>
    <scope>IDENTIFICATION</scope>
    <source>
        <strain evidence="11">USDA</strain>
    </source>
</reference>
<dbReference type="eggNOG" id="KOG2022">
    <property type="taxonomic scope" value="Eukaryota"/>
</dbReference>
<dbReference type="InterPro" id="IPR001494">
    <property type="entry name" value="Importin-beta_N"/>
</dbReference>
<evidence type="ECO:0000313" key="10">
    <source>
        <dbReference type="EMBL" id="EEB10415.1"/>
    </source>
</evidence>
<dbReference type="PANTHER" id="PTHR12363">
    <property type="entry name" value="TRANSPORTIN 3 AND IMPORTIN 13"/>
    <property type="match status" value="1"/>
</dbReference>
<dbReference type="InterPro" id="IPR058537">
    <property type="entry name" value="TPR_TNPO3_IPO13_4th"/>
</dbReference>
<dbReference type="GeneID" id="8232467"/>
<evidence type="ECO:0000256" key="1">
    <source>
        <dbReference type="ARBA" id="ARBA00004123"/>
    </source>
</evidence>
<dbReference type="Gene3D" id="1.25.10.10">
    <property type="entry name" value="Leucine-rich Repeat Variant"/>
    <property type="match status" value="1"/>
</dbReference>
<comment type="similarity">
    <text evidence="2">Belongs to the importin beta family.</text>
</comment>
<dbReference type="Pfam" id="PF24139">
    <property type="entry name" value="TPR_TNPO3_IPO13_4th"/>
    <property type="match status" value="1"/>
</dbReference>
<organism>
    <name type="scientific">Pediculus humanus subsp. corporis</name>
    <name type="common">Body louse</name>
    <dbReference type="NCBI Taxonomy" id="121224"/>
    <lineage>
        <taxon>Eukaryota</taxon>
        <taxon>Metazoa</taxon>
        <taxon>Ecdysozoa</taxon>
        <taxon>Arthropoda</taxon>
        <taxon>Hexapoda</taxon>
        <taxon>Insecta</taxon>
        <taxon>Pterygota</taxon>
        <taxon>Neoptera</taxon>
        <taxon>Paraneoptera</taxon>
        <taxon>Psocodea</taxon>
        <taxon>Troctomorpha</taxon>
        <taxon>Phthiraptera</taxon>
        <taxon>Anoplura</taxon>
        <taxon>Pediculidae</taxon>
        <taxon>Pediculus</taxon>
    </lineage>
</organism>
<comment type="subcellular location">
    <subcellularLocation>
        <location evidence="1">Nucleus</location>
    </subcellularLocation>
</comment>
<dbReference type="InParanoid" id="E0VAK9"/>
<dbReference type="HOGENOM" id="CLU_005996_3_0_1"/>
<dbReference type="GO" id="GO:0031267">
    <property type="term" value="F:small GTPase binding"/>
    <property type="evidence" value="ECO:0007669"/>
    <property type="project" value="InterPro"/>
</dbReference>
<dbReference type="InterPro" id="IPR013598">
    <property type="entry name" value="Exportin-1/Importin-b-like"/>
</dbReference>
<keyword evidence="6" id="KW-0677">Repeat</keyword>
<dbReference type="GO" id="GO:0005634">
    <property type="term" value="C:nucleus"/>
    <property type="evidence" value="ECO:0007669"/>
    <property type="project" value="UniProtKB-SubCell"/>
</dbReference>
<keyword evidence="8" id="KW-0539">Nucleus</keyword>
<dbReference type="OrthoDB" id="2016913at2759"/>
<evidence type="ECO:0000313" key="11">
    <source>
        <dbReference type="EnsemblMetazoa" id="PHUM040490-PA"/>
    </source>
</evidence>
<sequence>MDFSVETLERTICQFYQSDKATQAQAHRILEEAKNSPAAWFFVWELLQTHKASEVQFFAATTLHTKIKRSLDELNNDSASLLKEKLLTTIIIYTTGPKIILSRLCISLSSYFLQICPEKWPNALPALLQIFNPENLPQIPEEKILWVLFEILTVLPEEFSSMHFHQHHKNLLRQHLIENSPSVIMLLQKVLSNYTIEEVVLQAIKCAASWLTVGVPFTEYQNLCNIIVNLAFNTHKQHESICEKALEFLKVVVDLPENHKYPKYLLQFLENILQFGEILKKELILEELGDQKLISNIYHLFVTFGGTHSRQCLHWIKQSEETRQQVLTLISHILQCSGAKGHYPKHETYSRLTFGFWYVLQDEIVLSSTEDSELYMKYLGPVYKELVNVLIVKAQLPEPELNFTKQDLEFFRCYRQDISDTLMYCHTILRETTIYLIKAKLEKINLNDLKWQELEACLFSLCSVSENVDLEENCFLPYLFQYIRNLPFQRLDPKVFSTALDTIGAYANWISAHSYTLEHVLPLIILGLNVPETTSSATMALKDIARDCQTDIKPYSSLILDASQKALHGGRLKLKDCQRLMCTVGLLLSSLPLDTIMHYLNLILTPYMDQLNSLALQEPSTQVKGSILHCLKMVGVLSATLNTKLETNSEQQFDMNSQNNEPQPVLLILQKLLPVIKSLANSWSSDEQVMQALFVVLQQSVTTLMEDSQSVVTEILDLIISTYRIHPQPAALDLSKTLCTLFGKDEKYRPMLQFLTNELCTVAMTNLSTAQNLHDHTALLEAIFSFLSQILKRIPKLIVSTNLSLLFQCATLTLAVPELPTVKSASLFLVNFITQSGDIENLKSVVIAYGQQLVLQIISCIAGEASRFNIEPLAGIILALNTNYCENHSQWLREAVTKEICPRTTLQQRENFIRIMINIQRGKEHLQETIKKFSLICRGIINTEYA</sequence>
<dbReference type="EMBL" id="DS235008">
    <property type="protein sequence ID" value="EEB10415.1"/>
    <property type="molecule type" value="Genomic_DNA"/>
</dbReference>
<dbReference type="Pfam" id="PF03810">
    <property type="entry name" value="IBN_N"/>
    <property type="match status" value="1"/>
</dbReference>